<evidence type="ECO:0000256" key="1">
    <source>
        <dbReference type="ARBA" id="ARBA00009922"/>
    </source>
</evidence>
<sequence length="632" mass="71807">MALSENQREIVEQPVQGSIQVLASAGSGKTRVLTERIRFILSNVKKDGVIALTFTNKAATEMKERLTRGGYDEERIWVGTIHSVAQRILEQYGHTIGLPSNVQIFERDKDRMEVFLEALRADGVDIDDYLAVDDPNEKKSRERNLQNYMDGFSTIKREMLSEEEVSERFSANAGIWRVYNDYQNALLNSRGIDYDDILCYAHRILLTQTWIGDIYRAKYSHICVDEAQDLNRIQYEFVKALAGNKDANIMMVGDPDQMIYGFNGSSSRFLCESFIADFTPKVFRLTENYRSSKAVVRAANGLRPGAQKETEFALEGTVELAAFSSEEEEANWIVSSVLNLTELKTHQEIEGTISVENMVVIARNRFVFAKLENALGEQNIEYNVKIGEREKLPVSLFGQILDSAIRVKLNPNDWVDGKKLCQLLGISAPSSWGNDDLLSQFRNDYMDAGRGNDNLIGDLLSEVETLHFENPNILKFEKVFEKKLRELVVAEPSEEKRLEIDRSLVELKEFSDRWTRFRRLGLGNTLSAFRNATALGKLNPDASDAGLTLSTVHTMKGLEKDIVFLMGFCEGTFPDYRANTDAKINEERNTAFVAVTRARRWLFVSYPQSRMMPWGSPRSQQPSRFISEMGLT</sequence>
<dbReference type="Pfam" id="PF13361">
    <property type="entry name" value="UvrD_C"/>
    <property type="match status" value="2"/>
</dbReference>
<evidence type="ECO:0000259" key="14">
    <source>
        <dbReference type="PROSITE" id="PS51198"/>
    </source>
</evidence>
<comment type="similarity">
    <text evidence="1">Belongs to the helicase family. UvrD subfamily.</text>
</comment>
<dbReference type="OrthoDB" id="9806690at2"/>
<evidence type="ECO:0000256" key="8">
    <source>
        <dbReference type="ARBA" id="ARBA00034617"/>
    </source>
</evidence>
<dbReference type="InterPro" id="IPR027417">
    <property type="entry name" value="P-loop_NTPase"/>
</dbReference>
<evidence type="ECO:0000256" key="6">
    <source>
        <dbReference type="ARBA" id="ARBA00023125"/>
    </source>
</evidence>
<dbReference type="Gene3D" id="1.10.10.160">
    <property type="match status" value="1"/>
</dbReference>
<dbReference type="InterPro" id="IPR014016">
    <property type="entry name" value="UvrD-like_ATP-bd"/>
</dbReference>
<comment type="catalytic activity">
    <reaction evidence="8">
        <text>Couples ATP hydrolysis with the unwinding of duplex DNA by translocating in the 3'-5' direction.</text>
        <dbReference type="EC" id="5.6.2.4"/>
    </reaction>
</comment>
<dbReference type="EC" id="5.6.2.4" evidence="9"/>
<comment type="caution">
    <text evidence="16">The sequence shown here is derived from an EMBL/GenBank/DDBJ whole genome shotgun (WGS) entry which is preliminary data.</text>
</comment>
<dbReference type="InterPro" id="IPR000212">
    <property type="entry name" value="DNA_helicase_UvrD/REP"/>
</dbReference>
<accession>A0A4U1JLJ7</accession>
<dbReference type="EMBL" id="SWJZ01000112">
    <property type="protein sequence ID" value="TKD13802.1"/>
    <property type="molecule type" value="Genomic_DNA"/>
</dbReference>
<evidence type="ECO:0000256" key="7">
    <source>
        <dbReference type="ARBA" id="ARBA00023235"/>
    </source>
</evidence>
<keyword evidence="3 12" id="KW-0378">Hydrolase</keyword>
<evidence type="ECO:0000313" key="16">
    <source>
        <dbReference type="EMBL" id="TKD13802.1"/>
    </source>
</evidence>
<evidence type="ECO:0000313" key="17">
    <source>
        <dbReference type="Proteomes" id="UP000310597"/>
    </source>
</evidence>
<keyword evidence="4 12" id="KW-0347">Helicase</keyword>
<dbReference type="SUPFAM" id="SSF52540">
    <property type="entry name" value="P-loop containing nucleoside triphosphate hydrolases"/>
    <property type="match status" value="1"/>
</dbReference>
<evidence type="ECO:0000256" key="9">
    <source>
        <dbReference type="ARBA" id="ARBA00034808"/>
    </source>
</evidence>
<evidence type="ECO:0000256" key="12">
    <source>
        <dbReference type="PROSITE-ProRule" id="PRU00560"/>
    </source>
</evidence>
<reference evidence="16 17" key="1">
    <citation type="submission" date="2019-04" db="EMBL/GenBank/DDBJ databases">
        <title>Draft Whole-Genome sequence of the purple photosynthetic bacterium Rhodobacter capsulatus SP108 with an indigenous class A beta-lactamase.</title>
        <authorList>
            <person name="Robertson S."/>
            <person name="Meyer T.E."/>
            <person name="Kyndt J.A."/>
        </authorList>
    </citation>
    <scope>NUCLEOTIDE SEQUENCE [LARGE SCALE GENOMIC DNA]</scope>
    <source>
        <strain evidence="16 17">SP108</strain>
    </source>
</reference>
<keyword evidence="7" id="KW-0413">Isomerase</keyword>
<dbReference type="GO" id="GO:0000725">
    <property type="term" value="P:recombinational repair"/>
    <property type="evidence" value="ECO:0007669"/>
    <property type="project" value="TreeGrafter"/>
</dbReference>
<feature type="domain" description="UvrD-like helicase ATP-binding" evidence="14">
    <location>
        <begin position="2"/>
        <end position="292"/>
    </location>
</feature>
<feature type="domain" description="UvrD-like helicase C-terminal" evidence="15">
    <location>
        <begin position="287"/>
        <end position="557"/>
    </location>
</feature>
<dbReference type="GO" id="GO:0005524">
    <property type="term" value="F:ATP binding"/>
    <property type="evidence" value="ECO:0007669"/>
    <property type="project" value="UniProtKB-UniRule"/>
</dbReference>
<keyword evidence="2 12" id="KW-0547">Nucleotide-binding</keyword>
<evidence type="ECO:0000256" key="2">
    <source>
        <dbReference type="ARBA" id="ARBA00022741"/>
    </source>
</evidence>
<organism evidence="16 17">
    <name type="scientific">Rhodobacter capsulatus</name>
    <name type="common">Rhodopseudomonas capsulata</name>
    <dbReference type="NCBI Taxonomy" id="1061"/>
    <lineage>
        <taxon>Bacteria</taxon>
        <taxon>Pseudomonadati</taxon>
        <taxon>Pseudomonadota</taxon>
        <taxon>Alphaproteobacteria</taxon>
        <taxon>Rhodobacterales</taxon>
        <taxon>Rhodobacter group</taxon>
        <taxon>Rhodobacter</taxon>
    </lineage>
</organism>
<dbReference type="PROSITE" id="PS51198">
    <property type="entry name" value="UVRD_HELICASE_ATP_BIND"/>
    <property type="match status" value="1"/>
</dbReference>
<dbReference type="GO" id="GO:0043138">
    <property type="term" value="F:3'-5' DNA helicase activity"/>
    <property type="evidence" value="ECO:0007669"/>
    <property type="project" value="UniProtKB-EC"/>
</dbReference>
<feature type="region of interest" description="Disordered" evidence="13">
    <location>
        <begin position="613"/>
        <end position="632"/>
    </location>
</feature>
<dbReference type="GO" id="GO:0016887">
    <property type="term" value="F:ATP hydrolysis activity"/>
    <property type="evidence" value="ECO:0007669"/>
    <property type="project" value="RHEA"/>
</dbReference>
<keyword evidence="5 12" id="KW-0067">ATP-binding</keyword>
<dbReference type="Gene3D" id="3.40.50.300">
    <property type="entry name" value="P-loop containing nucleotide triphosphate hydrolases"/>
    <property type="match status" value="2"/>
</dbReference>
<evidence type="ECO:0000256" key="3">
    <source>
        <dbReference type="ARBA" id="ARBA00022801"/>
    </source>
</evidence>
<keyword evidence="6" id="KW-0238">DNA-binding</keyword>
<evidence type="ECO:0000256" key="10">
    <source>
        <dbReference type="ARBA" id="ARBA00034923"/>
    </source>
</evidence>
<dbReference type="GO" id="GO:0003677">
    <property type="term" value="F:DNA binding"/>
    <property type="evidence" value="ECO:0007669"/>
    <property type="project" value="UniProtKB-KW"/>
</dbReference>
<dbReference type="Pfam" id="PF00580">
    <property type="entry name" value="UvrD-helicase"/>
    <property type="match status" value="1"/>
</dbReference>
<dbReference type="Proteomes" id="UP000310597">
    <property type="component" value="Unassembled WGS sequence"/>
</dbReference>
<dbReference type="Gene3D" id="1.10.486.10">
    <property type="entry name" value="PCRA, domain 4"/>
    <property type="match status" value="1"/>
</dbReference>
<dbReference type="InterPro" id="IPR013986">
    <property type="entry name" value="DExx_box_DNA_helicase_dom_sf"/>
</dbReference>
<evidence type="ECO:0000256" key="5">
    <source>
        <dbReference type="ARBA" id="ARBA00022840"/>
    </source>
</evidence>
<protein>
    <recommendedName>
        <fullName evidence="9">DNA 3'-5' helicase</fullName>
        <ecNumber evidence="9">5.6.2.4</ecNumber>
    </recommendedName>
    <alternativeName>
        <fullName evidence="10">DNA 3'-5' helicase II</fullName>
    </alternativeName>
</protein>
<name>A0A4U1JLJ7_RHOCA</name>
<dbReference type="PANTHER" id="PTHR11070:SF2">
    <property type="entry name" value="ATP-DEPENDENT DNA HELICASE SRS2"/>
    <property type="match status" value="1"/>
</dbReference>
<proteinExistence type="inferred from homology"/>
<evidence type="ECO:0000256" key="13">
    <source>
        <dbReference type="SAM" id="MobiDB-lite"/>
    </source>
</evidence>
<dbReference type="AlphaFoldDB" id="A0A4U1JLJ7"/>
<comment type="catalytic activity">
    <reaction evidence="11">
        <text>ATP + H2O = ADP + phosphate + H(+)</text>
        <dbReference type="Rhea" id="RHEA:13065"/>
        <dbReference type="ChEBI" id="CHEBI:15377"/>
        <dbReference type="ChEBI" id="CHEBI:15378"/>
        <dbReference type="ChEBI" id="CHEBI:30616"/>
        <dbReference type="ChEBI" id="CHEBI:43474"/>
        <dbReference type="ChEBI" id="CHEBI:456216"/>
        <dbReference type="EC" id="5.6.2.4"/>
    </reaction>
</comment>
<evidence type="ECO:0000256" key="4">
    <source>
        <dbReference type="ARBA" id="ARBA00022806"/>
    </source>
</evidence>
<dbReference type="PANTHER" id="PTHR11070">
    <property type="entry name" value="UVRD / RECB / PCRA DNA HELICASE FAMILY MEMBER"/>
    <property type="match status" value="1"/>
</dbReference>
<evidence type="ECO:0000259" key="15">
    <source>
        <dbReference type="PROSITE" id="PS51217"/>
    </source>
</evidence>
<evidence type="ECO:0000256" key="11">
    <source>
        <dbReference type="ARBA" id="ARBA00048988"/>
    </source>
</evidence>
<dbReference type="InterPro" id="IPR014017">
    <property type="entry name" value="DNA_helicase_UvrD-like_C"/>
</dbReference>
<gene>
    <name evidence="16" type="ORF">FBT96_18890</name>
</gene>
<dbReference type="CDD" id="cd17932">
    <property type="entry name" value="DEXQc_UvrD"/>
    <property type="match status" value="1"/>
</dbReference>
<feature type="binding site" evidence="12">
    <location>
        <begin position="23"/>
        <end position="30"/>
    </location>
    <ligand>
        <name>ATP</name>
        <dbReference type="ChEBI" id="CHEBI:30616"/>
    </ligand>
</feature>
<dbReference type="PROSITE" id="PS51217">
    <property type="entry name" value="UVRD_HELICASE_CTER"/>
    <property type="match status" value="1"/>
</dbReference>